<keyword evidence="10" id="KW-0143">Chaperone</keyword>
<evidence type="ECO:0000256" key="9">
    <source>
        <dbReference type="ARBA" id="ARBA00023157"/>
    </source>
</evidence>
<keyword evidence="8 12" id="KW-0472">Membrane</keyword>
<dbReference type="Pfam" id="PF02600">
    <property type="entry name" value="DsbB"/>
    <property type="match status" value="1"/>
</dbReference>
<dbReference type="HOGENOM" id="CLU_128688_0_0_9"/>
<evidence type="ECO:0000256" key="2">
    <source>
        <dbReference type="ARBA" id="ARBA00007602"/>
    </source>
</evidence>
<dbReference type="AlphaFoldDB" id="F9DXU1"/>
<dbReference type="Proteomes" id="UP000005316">
    <property type="component" value="Unassembled WGS sequence"/>
</dbReference>
<dbReference type="PIRSF" id="PIRSF036659">
    <property type="entry name" value="BdbC"/>
    <property type="match status" value="1"/>
</dbReference>
<dbReference type="PANTHER" id="PTHR43469">
    <property type="entry name" value="DISULFIDE FORMATION PROTEIN-RELATED"/>
    <property type="match status" value="1"/>
</dbReference>
<evidence type="ECO:0000313" key="13">
    <source>
        <dbReference type="EMBL" id="EGQ20079.1"/>
    </source>
</evidence>
<evidence type="ECO:0000256" key="8">
    <source>
        <dbReference type="ARBA" id="ARBA00023136"/>
    </source>
</evidence>
<organism evidence="13 14">
    <name type="scientific">Sporosarcina newyorkensis 2681</name>
    <dbReference type="NCBI Taxonomy" id="1027292"/>
    <lineage>
        <taxon>Bacteria</taxon>
        <taxon>Bacillati</taxon>
        <taxon>Bacillota</taxon>
        <taxon>Bacilli</taxon>
        <taxon>Bacillales</taxon>
        <taxon>Caryophanaceae</taxon>
        <taxon>Sporosarcina</taxon>
    </lineage>
</organism>
<dbReference type="SUPFAM" id="SSF158442">
    <property type="entry name" value="DsbB-like"/>
    <property type="match status" value="1"/>
</dbReference>
<evidence type="ECO:0000256" key="10">
    <source>
        <dbReference type="ARBA" id="ARBA00023186"/>
    </source>
</evidence>
<keyword evidence="3" id="KW-0813">Transport</keyword>
<keyword evidence="4 12" id="KW-0812">Transmembrane</keyword>
<evidence type="ECO:0000313" key="14">
    <source>
        <dbReference type="Proteomes" id="UP000005316"/>
    </source>
</evidence>
<dbReference type="GO" id="GO:0015035">
    <property type="term" value="F:protein-disulfide reductase activity"/>
    <property type="evidence" value="ECO:0007669"/>
    <property type="project" value="InterPro"/>
</dbReference>
<protein>
    <submittedName>
        <fullName evidence="13">Disulfide bond formation protein C</fullName>
        <ecNumber evidence="13">1.8.4.-</ecNumber>
    </submittedName>
</protein>
<evidence type="ECO:0000256" key="5">
    <source>
        <dbReference type="ARBA" id="ARBA00022982"/>
    </source>
</evidence>
<evidence type="ECO:0000256" key="6">
    <source>
        <dbReference type="ARBA" id="ARBA00022989"/>
    </source>
</evidence>
<feature type="transmembrane region" description="Helical" evidence="12">
    <location>
        <begin position="123"/>
        <end position="148"/>
    </location>
</feature>
<sequence>MKECLHSLELERLHMQKKQENLLLFIWAVALSATLGSLYYSEIKGYIPCTLCWVQRIFMYPIVLIGLVALIQKNGKIAWTTAAFSFIGGCISLYHYGIQKLAFLQESAPSCGAVSCTGQYVNYFGFVTIPLMALAAFAIIFIASLVLLKQIKE</sequence>
<dbReference type="EMBL" id="AFPZ01000115">
    <property type="protein sequence ID" value="EGQ20079.1"/>
    <property type="molecule type" value="Genomic_DNA"/>
</dbReference>
<dbReference type="STRING" id="759851.SAMN04244570_2597"/>
<dbReference type="InterPro" id="IPR012187">
    <property type="entry name" value="Disulphide_bond_form_BdbC"/>
</dbReference>
<dbReference type="InterPro" id="IPR023380">
    <property type="entry name" value="DsbB-like_sf"/>
</dbReference>
<evidence type="ECO:0000256" key="3">
    <source>
        <dbReference type="ARBA" id="ARBA00022448"/>
    </source>
</evidence>
<comment type="subcellular location">
    <subcellularLocation>
        <location evidence="1">Membrane</location>
        <topology evidence="1">Multi-pass membrane protein</topology>
    </subcellularLocation>
</comment>
<keyword evidence="9" id="KW-1015">Disulfide bond</keyword>
<proteinExistence type="inferred from homology"/>
<dbReference type="Gene3D" id="1.20.1550.10">
    <property type="entry name" value="DsbB-like"/>
    <property type="match status" value="1"/>
</dbReference>
<evidence type="ECO:0000256" key="7">
    <source>
        <dbReference type="ARBA" id="ARBA00023002"/>
    </source>
</evidence>
<evidence type="ECO:0000256" key="12">
    <source>
        <dbReference type="SAM" id="Phobius"/>
    </source>
</evidence>
<keyword evidence="7 13" id="KW-0560">Oxidoreductase</keyword>
<dbReference type="EC" id="1.8.4.-" evidence="13"/>
<dbReference type="HAMAP" id="MF_00287">
    <property type="entry name" value="BdbC"/>
    <property type="match status" value="1"/>
</dbReference>
<keyword evidence="5" id="KW-0249">Electron transport</keyword>
<dbReference type="InterPro" id="IPR003752">
    <property type="entry name" value="DiS_bond_form_DsbB/BdbC"/>
</dbReference>
<feature type="transmembrane region" description="Helical" evidence="12">
    <location>
        <begin position="78"/>
        <end position="97"/>
    </location>
</feature>
<evidence type="ECO:0000256" key="4">
    <source>
        <dbReference type="ARBA" id="ARBA00022692"/>
    </source>
</evidence>
<accession>F9DXU1</accession>
<feature type="transmembrane region" description="Helical" evidence="12">
    <location>
        <begin position="21"/>
        <end position="41"/>
    </location>
</feature>
<keyword evidence="11" id="KW-0676">Redox-active center</keyword>
<reference evidence="13 14" key="1">
    <citation type="submission" date="2011-04" db="EMBL/GenBank/DDBJ databases">
        <authorList>
            <person name="Muzny D."/>
            <person name="Qin X."/>
            <person name="Deng J."/>
            <person name="Jiang H."/>
            <person name="Liu Y."/>
            <person name="Qu J."/>
            <person name="Song X.-Z."/>
            <person name="Zhang L."/>
            <person name="Thornton R."/>
            <person name="Coyle M."/>
            <person name="Francisco L."/>
            <person name="Jackson L."/>
            <person name="Javaid M."/>
            <person name="Korchina V."/>
            <person name="Kovar C."/>
            <person name="Mata R."/>
            <person name="Mathew T."/>
            <person name="Ngo R."/>
            <person name="Nguyen L."/>
            <person name="Nguyen N."/>
            <person name="Okwuonu G."/>
            <person name="Ongeri F."/>
            <person name="Pham C."/>
            <person name="Simmons D."/>
            <person name="Wilczek-Boney K."/>
            <person name="Hale W."/>
            <person name="Jakkamsetti A."/>
            <person name="Pham P."/>
            <person name="Ruth R."/>
            <person name="San Lucas F."/>
            <person name="Warren J."/>
            <person name="Zhang J."/>
            <person name="Zhao Z."/>
            <person name="Zhou C."/>
            <person name="Zhu D."/>
            <person name="Lee S."/>
            <person name="Bess C."/>
            <person name="Blankenburg K."/>
            <person name="Forbes L."/>
            <person name="Fu Q."/>
            <person name="Gubbala S."/>
            <person name="Hirani K."/>
            <person name="Jayaseelan J.C."/>
            <person name="Lara F."/>
            <person name="Munidasa M."/>
            <person name="Palculict T."/>
            <person name="Patil S."/>
            <person name="Pu L.-L."/>
            <person name="Saada N."/>
            <person name="Tang L."/>
            <person name="Weissenberger G."/>
            <person name="Zhu Y."/>
            <person name="Hemphill L."/>
            <person name="Shang Y."/>
            <person name="Youmans B."/>
            <person name="Ayvaz T."/>
            <person name="Ross M."/>
            <person name="Santibanez J."/>
            <person name="Aqrawi P."/>
            <person name="Gross S."/>
            <person name="Joshi V."/>
            <person name="Fowler G."/>
            <person name="Nazareth L."/>
            <person name="Reid J."/>
            <person name="Worley K."/>
            <person name="Petrosino J."/>
            <person name="Highlander S."/>
            <person name="Gibbs R."/>
        </authorList>
    </citation>
    <scope>NUCLEOTIDE SEQUENCE [LARGE SCALE GENOMIC DNA]</scope>
    <source>
        <strain evidence="13 14">2681</strain>
    </source>
</reference>
<keyword evidence="6 12" id="KW-1133">Transmembrane helix</keyword>
<dbReference type="GO" id="GO:0006457">
    <property type="term" value="P:protein folding"/>
    <property type="evidence" value="ECO:0007669"/>
    <property type="project" value="InterPro"/>
</dbReference>
<comment type="similarity">
    <text evidence="2">Belongs to the DsbB family. BdbC subfamily.</text>
</comment>
<feature type="transmembrane region" description="Helical" evidence="12">
    <location>
        <begin position="53"/>
        <end position="71"/>
    </location>
</feature>
<dbReference type="GO" id="GO:0016020">
    <property type="term" value="C:membrane"/>
    <property type="evidence" value="ECO:0007669"/>
    <property type="project" value="UniProtKB-SubCell"/>
</dbReference>
<gene>
    <name evidence="13" type="primary">dsbB</name>
    <name evidence="13" type="ORF">HMPREF9372_3622</name>
</gene>
<evidence type="ECO:0000256" key="1">
    <source>
        <dbReference type="ARBA" id="ARBA00004141"/>
    </source>
</evidence>
<dbReference type="PANTHER" id="PTHR43469:SF1">
    <property type="entry name" value="SPBETA PROPHAGE-DERIVED DISULFIDE BOND FORMATION PROTEIN B"/>
    <property type="match status" value="1"/>
</dbReference>
<evidence type="ECO:0000256" key="11">
    <source>
        <dbReference type="ARBA" id="ARBA00023284"/>
    </source>
</evidence>
<dbReference type="NCBIfam" id="NF002849">
    <property type="entry name" value="PRK03113.1"/>
    <property type="match status" value="1"/>
</dbReference>
<dbReference type="eggNOG" id="COG1495">
    <property type="taxonomic scope" value="Bacteria"/>
</dbReference>
<comment type="caution">
    <text evidence="13">The sequence shown here is derived from an EMBL/GenBank/DDBJ whole genome shotgun (WGS) entry which is preliminary data.</text>
</comment>
<name>F9DXU1_9BACL</name>